<dbReference type="InterPro" id="IPR008276">
    <property type="entry name" value="C_nuclsd_transpt"/>
</dbReference>
<evidence type="ECO:0000259" key="9">
    <source>
        <dbReference type="Pfam" id="PF01773"/>
    </source>
</evidence>
<feature type="transmembrane region" description="Helical" evidence="7">
    <location>
        <begin position="199"/>
        <end position="217"/>
    </location>
</feature>
<dbReference type="InterPro" id="IPR002668">
    <property type="entry name" value="CNT_N_dom"/>
</dbReference>
<gene>
    <name evidence="12" type="ORF">Vbra_10377</name>
</gene>
<dbReference type="NCBIfam" id="TIGR00804">
    <property type="entry name" value="nupC"/>
    <property type="match status" value="1"/>
</dbReference>
<evidence type="ECO:0000256" key="6">
    <source>
        <dbReference type="ARBA" id="ARBA00023136"/>
    </source>
</evidence>
<feature type="transmembrane region" description="Helical" evidence="7">
    <location>
        <begin position="524"/>
        <end position="543"/>
    </location>
</feature>
<feature type="compositionally biased region" description="Basic and acidic residues" evidence="8">
    <location>
        <begin position="19"/>
        <end position="29"/>
    </location>
</feature>
<sequence>MSSTPKTDVPADLEAQDSQDSKESIKKLEQASPRKISPAADSYEADPEDGREDGSTEELVKAKPSPSHRLLRRVFTIILIWALIAYSIAAYVISWPSPNATALLVMECVAMFIFLCSYIGRRHSKEITAFLSSTEQFFYDMGRKTAFKVIVIVVLAAAILAIVLYEVWGEFERLISACGLVFFIAAGYLFSWKRKHVNWRPVVWGFLLQFVFAYIILQTDWGRSAFTFLGEQVTAFLNYSQAGAEFLFGYLSKPLEISPDLTLFAPFAFFVLPLIIFFSAVTFILYYLGVLQAVIEVIARVMALTMGTSASESLNAAGNIFIGQTEAPLLVRPFLKDMTMSELHAVMTGGFSTIAGSVLGAYISFGVPAEHLLAASIMSAPAALALSKLIYPETEESKTKSTADKPIEVAPDEASNVIEAATNGTTVAVTLVANIAAMLIAFLAILAALNNWVGFFGRLVGWEEASFDRLVGYLMYPVACIMGVPLVDCERVGYLIGIKVFANEFVAYLKLAEFITAGNLTKRAEVIATYALCGFSNFASLGVQVGGLSPMAPNRKKDLTTLVFSAMIGGNMACFMTACIAGFFS</sequence>
<keyword evidence="3" id="KW-1003">Cell membrane</keyword>
<keyword evidence="5 7" id="KW-1133">Transmembrane helix</keyword>
<evidence type="ECO:0000256" key="2">
    <source>
        <dbReference type="ARBA" id="ARBA00009033"/>
    </source>
</evidence>
<keyword evidence="7" id="KW-0813">Transport</keyword>
<evidence type="ECO:0000313" key="12">
    <source>
        <dbReference type="EMBL" id="CEM34437.1"/>
    </source>
</evidence>
<comment type="similarity">
    <text evidence="2 7">Belongs to the concentrative nucleoside transporter (CNT) (TC 2.A.41) family.</text>
</comment>
<feature type="transmembrane region" description="Helical" evidence="7">
    <location>
        <begin position="263"/>
        <end position="289"/>
    </location>
</feature>
<dbReference type="OMA" id="IVWHTVI"/>
<dbReference type="GO" id="GO:0005415">
    <property type="term" value="F:nucleoside:sodium symporter activity"/>
    <property type="evidence" value="ECO:0007669"/>
    <property type="project" value="TreeGrafter"/>
</dbReference>
<accession>A0A0G4GUE7</accession>
<organism evidence="12 13">
    <name type="scientific">Vitrella brassicaformis (strain CCMP3155)</name>
    <dbReference type="NCBI Taxonomy" id="1169540"/>
    <lineage>
        <taxon>Eukaryota</taxon>
        <taxon>Sar</taxon>
        <taxon>Alveolata</taxon>
        <taxon>Colpodellida</taxon>
        <taxon>Vitrellaceae</taxon>
        <taxon>Vitrella</taxon>
    </lineage>
</organism>
<dbReference type="EMBL" id="CDMY01000821">
    <property type="protein sequence ID" value="CEM34437.1"/>
    <property type="molecule type" value="Genomic_DNA"/>
</dbReference>
<dbReference type="PANTHER" id="PTHR10590:SF4">
    <property type="entry name" value="SOLUTE CARRIER FAMILY 28 MEMBER 3"/>
    <property type="match status" value="1"/>
</dbReference>
<dbReference type="GO" id="GO:0005886">
    <property type="term" value="C:plasma membrane"/>
    <property type="evidence" value="ECO:0007669"/>
    <property type="project" value="UniProtKB-SubCell"/>
</dbReference>
<feature type="transmembrane region" description="Helical" evidence="7">
    <location>
        <begin position="427"/>
        <end position="449"/>
    </location>
</feature>
<keyword evidence="4 7" id="KW-0812">Transmembrane</keyword>
<feature type="transmembrane region" description="Helical" evidence="7">
    <location>
        <begin position="174"/>
        <end position="192"/>
    </location>
</feature>
<feature type="domain" description="Nucleoside transporter/FeoB GTPase Gate" evidence="11">
    <location>
        <begin position="270"/>
        <end position="366"/>
    </location>
</feature>
<feature type="transmembrane region" description="Helical" evidence="7">
    <location>
        <begin position="74"/>
        <end position="94"/>
    </location>
</feature>
<evidence type="ECO:0000256" key="4">
    <source>
        <dbReference type="ARBA" id="ARBA00022692"/>
    </source>
</evidence>
<dbReference type="InterPro" id="IPR011657">
    <property type="entry name" value="CNT_C_dom"/>
</dbReference>
<evidence type="ECO:0000256" key="1">
    <source>
        <dbReference type="ARBA" id="ARBA00004651"/>
    </source>
</evidence>
<dbReference type="OrthoDB" id="6075923at2759"/>
<keyword evidence="6 7" id="KW-0472">Membrane</keyword>
<dbReference type="STRING" id="1169540.A0A0G4GUE7"/>
<feature type="domain" description="Concentrative nucleoside transporter C-terminal" evidence="10">
    <location>
        <begin position="371"/>
        <end position="582"/>
    </location>
</feature>
<dbReference type="AlphaFoldDB" id="A0A0G4GUE7"/>
<dbReference type="VEuPathDB" id="CryptoDB:Vbra_10377"/>
<dbReference type="Proteomes" id="UP000041254">
    <property type="component" value="Unassembled WGS sequence"/>
</dbReference>
<protein>
    <recommendedName>
        <fullName evidence="7">Sodium/nucleoside cotransporter</fullName>
    </recommendedName>
</protein>
<feature type="domain" description="Concentrative nucleoside transporter N-terminal" evidence="9">
    <location>
        <begin position="178"/>
        <end position="251"/>
    </location>
</feature>
<comment type="subcellular location">
    <subcellularLocation>
        <location evidence="1">Cell membrane</location>
        <topology evidence="1">Multi-pass membrane protein</topology>
    </subcellularLocation>
</comment>
<dbReference type="PANTHER" id="PTHR10590">
    <property type="entry name" value="SODIUM/NUCLEOSIDE COTRANSPORTER"/>
    <property type="match status" value="1"/>
</dbReference>
<evidence type="ECO:0000256" key="7">
    <source>
        <dbReference type="RuleBase" id="RU362018"/>
    </source>
</evidence>
<dbReference type="InParanoid" id="A0A0G4GUE7"/>
<reference evidence="12 13" key="1">
    <citation type="submission" date="2014-11" db="EMBL/GenBank/DDBJ databases">
        <authorList>
            <person name="Zhu J."/>
            <person name="Qi W."/>
            <person name="Song R."/>
        </authorList>
    </citation>
    <scope>NUCLEOTIDE SEQUENCE [LARGE SCALE GENOMIC DNA]</scope>
</reference>
<feature type="transmembrane region" description="Helical" evidence="7">
    <location>
        <begin position="563"/>
        <end position="584"/>
    </location>
</feature>
<evidence type="ECO:0000256" key="5">
    <source>
        <dbReference type="ARBA" id="ARBA00022989"/>
    </source>
</evidence>
<evidence type="ECO:0000259" key="10">
    <source>
        <dbReference type="Pfam" id="PF07662"/>
    </source>
</evidence>
<dbReference type="InterPro" id="IPR011642">
    <property type="entry name" value="Gate_dom"/>
</dbReference>
<evidence type="ECO:0000259" key="11">
    <source>
        <dbReference type="Pfam" id="PF07670"/>
    </source>
</evidence>
<feature type="region of interest" description="Disordered" evidence="8">
    <location>
        <begin position="1"/>
        <end position="61"/>
    </location>
</feature>
<evidence type="ECO:0000256" key="3">
    <source>
        <dbReference type="ARBA" id="ARBA00022475"/>
    </source>
</evidence>
<feature type="transmembrane region" description="Helical" evidence="7">
    <location>
        <begin position="146"/>
        <end position="168"/>
    </location>
</feature>
<name>A0A0G4GUE7_VITBC</name>
<feature type="transmembrane region" description="Helical" evidence="7">
    <location>
        <begin position="470"/>
        <end position="487"/>
    </location>
</feature>
<feature type="transmembrane region" description="Helical" evidence="7">
    <location>
        <begin position="343"/>
        <end position="365"/>
    </location>
</feature>
<feature type="transmembrane region" description="Helical" evidence="7">
    <location>
        <begin position="100"/>
        <end position="120"/>
    </location>
</feature>
<proteinExistence type="inferred from homology"/>
<feature type="compositionally biased region" description="Basic and acidic residues" evidence="8">
    <location>
        <begin position="52"/>
        <end position="61"/>
    </location>
</feature>
<dbReference type="Pfam" id="PF07670">
    <property type="entry name" value="Gate"/>
    <property type="match status" value="1"/>
</dbReference>
<dbReference type="InterPro" id="IPR018270">
    <property type="entry name" value="C_nuclsd_transpt_met_bac"/>
</dbReference>
<keyword evidence="13" id="KW-1185">Reference proteome</keyword>
<evidence type="ECO:0000313" key="13">
    <source>
        <dbReference type="Proteomes" id="UP000041254"/>
    </source>
</evidence>
<dbReference type="Pfam" id="PF01773">
    <property type="entry name" value="Nucleos_tra2_N"/>
    <property type="match status" value="1"/>
</dbReference>
<dbReference type="Pfam" id="PF07662">
    <property type="entry name" value="Nucleos_tra2_C"/>
    <property type="match status" value="1"/>
</dbReference>
<evidence type="ECO:0000256" key="8">
    <source>
        <dbReference type="SAM" id="MobiDB-lite"/>
    </source>
</evidence>